<dbReference type="Proteomes" id="UP001515480">
    <property type="component" value="Unassembled WGS sequence"/>
</dbReference>
<protein>
    <recommendedName>
        <fullName evidence="5">Sodium/bile acid cotransporter</fullName>
    </recommendedName>
</protein>
<dbReference type="PANTHER" id="PTHR18640:SF10">
    <property type="entry name" value="SODIUM_METABOLITE COTRANSPORTER BASS4, CHLOROPLASTIC-RELATED"/>
    <property type="match status" value="1"/>
</dbReference>
<feature type="region of interest" description="Disordered" evidence="1">
    <location>
        <begin position="354"/>
        <end position="415"/>
    </location>
</feature>
<evidence type="ECO:0000313" key="3">
    <source>
        <dbReference type="EMBL" id="KAL1520953.1"/>
    </source>
</evidence>
<feature type="transmembrane region" description="Helical" evidence="2">
    <location>
        <begin position="256"/>
        <end position="281"/>
    </location>
</feature>
<feature type="transmembrane region" description="Helical" evidence="2">
    <location>
        <begin position="127"/>
        <end position="147"/>
    </location>
</feature>
<keyword evidence="2" id="KW-1133">Transmembrane helix</keyword>
<proteinExistence type="predicted"/>
<sequence>MYVCRARFPTTGMYRMAPSASRLRSLQPLLQKYFLPIGLALALLLGLVLPELGRALASASLGEWGVVQTLCMVVIFVISGLTLKTDDVFAALRVWRAIAFGVASILFITPTLALVPGQLTFLDRSFQVGFLLFCCMPTTINSGVALAQSAKGNFALALLLTLLSNLIGIFTSPFFFSLLLTVSDVSIQPESLFLKLLLAILLPLVVGKLARERSATVLAAVKNHKTLLSNSSSIALVVIVFMSISKSQDKIVQLDGSSLVALLLVGLSIHVIYLVFNFVVAKHVLRLPIAMSKSVVIMCSQKTLPMAMTIVSFLPPEVGEQGLISIPCILSHLVQVFVDAFICARWANYTDTEQEALSPGDNSNDGGGAAHGSHVRPSTSTITRTPSKPTGGQHTSTPTVEMNGMTEADSSAEKV</sequence>
<evidence type="ECO:0000256" key="2">
    <source>
        <dbReference type="SAM" id="Phobius"/>
    </source>
</evidence>
<evidence type="ECO:0008006" key="5">
    <source>
        <dbReference type="Google" id="ProtNLM"/>
    </source>
</evidence>
<evidence type="ECO:0000256" key="1">
    <source>
        <dbReference type="SAM" id="MobiDB-lite"/>
    </source>
</evidence>
<feature type="transmembrane region" description="Helical" evidence="2">
    <location>
        <begin position="192"/>
        <end position="210"/>
    </location>
</feature>
<accession>A0AB34JHD8</accession>
<gene>
    <name evidence="3" type="ORF">AB1Y20_022512</name>
</gene>
<dbReference type="EMBL" id="JBGBPQ010000008">
    <property type="protein sequence ID" value="KAL1520953.1"/>
    <property type="molecule type" value="Genomic_DNA"/>
</dbReference>
<dbReference type="Pfam" id="PF13593">
    <property type="entry name" value="SBF_like"/>
    <property type="match status" value="1"/>
</dbReference>
<evidence type="ECO:0000313" key="4">
    <source>
        <dbReference type="Proteomes" id="UP001515480"/>
    </source>
</evidence>
<dbReference type="AlphaFoldDB" id="A0AB34JHD8"/>
<dbReference type="PANTHER" id="PTHR18640">
    <property type="entry name" value="SOLUTE CARRIER FAMILY 10 MEMBER 7"/>
    <property type="match status" value="1"/>
</dbReference>
<name>A0AB34JHD8_PRYPA</name>
<dbReference type="Gene3D" id="1.20.1530.20">
    <property type="match status" value="1"/>
</dbReference>
<dbReference type="InterPro" id="IPR038770">
    <property type="entry name" value="Na+/solute_symporter_sf"/>
</dbReference>
<reference evidence="3 4" key="1">
    <citation type="journal article" date="2024" name="Science">
        <title>Giant polyketide synthase enzymes in the biosynthesis of giant marine polyether toxins.</title>
        <authorList>
            <person name="Fallon T.R."/>
            <person name="Shende V.V."/>
            <person name="Wierzbicki I.H."/>
            <person name="Pendleton A.L."/>
            <person name="Watervoot N.F."/>
            <person name="Auber R.P."/>
            <person name="Gonzalez D.J."/>
            <person name="Wisecaver J.H."/>
            <person name="Moore B.S."/>
        </authorList>
    </citation>
    <scope>NUCLEOTIDE SEQUENCE [LARGE SCALE GENOMIC DNA]</scope>
    <source>
        <strain evidence="3 4">12B1</strain>
    </source>
</reference>
<comment type="caution">
    <text evidence="3">The sequence shown here is derived from an EMBL/GenBank/DDBJ whole genome shotgun (WGS) entry which is preliminary data.</text>
</comment>
<keyword evidence="2" id="KW-0812">Transmembrane</keyword>
<feature type="transmembrane region" description="Helical" evidence="2">
    <location>
        <begin position="226"/>
        <end position="244"/>
    </location>
</feature>
<dbReference type="InterPro" id="IPR016833">
    <property type="entry name" value="Put_Na-Bile_cotransptr"/>
</dbReference>
<keyword evidence="2" id="KW-0472">Membrane</keyword>
<organism evidence="3 4">
    <name type="scientific">Prymnesium parvum</name>
    <name type="common">Toxic golden alga</name>
    <dbReference type="NCBI Taxonomy" id="97485"/>
    <lineage>
        <taxon>Eukaryota</taxon>
        <taxon>Haptista</taxon>
        <taxon>Haptophyta</taxon>
        <taxon>Prymnesiophyceae</taxon>
        <taxon>Prymnesiales</taxon>
        <taxon>Prymnesiaceae</taxon>
        <taxon>Prymnesium</taxon>
    </lineage>
</organism>
<keyword evidence="4" id="KW-1185">Reference proteome</keyword>
<feature type="transmembrane region" description="Helical" evidence="2">
    <location>
        <begin position="95"/>
        <end position="115"/>
    </location>
</feature>
<dbReference type="GO" id="GO:0009941">
    <property type="term" value="C:chloroplast envelope"/>
    <property type="evidence" value="ECO:0007669"/>
    <property type="project" value="TreeGrafter"/>
</dbReference>
<feature type="compositionally biased region" description="Low complexity" evidence="1">
    <location>
        <begin position="377"/>
        <end position="390"/>
    </location>
</feature>
<feature type="transmembrane region" description="Helical" evidence="2">
    <location>
        <begin position="154"/>
        <end position="180"/>
    </location>
</feature>
<feature type="transmembrane region" description="Helical" evidence="2">
    <location>
        <begin position="65"/>
        <end position="83"/>
    </location>
</feature>